<gene>
    <name evidence="3" type="ORF">PR001_g22488</name>
    <name evidence="2" type="ORF">PR002_g23226</name>
    <name evidence="4" type="ORF">PR003_g23941</name>
</gene>
<keyword evidence="6" id="KW-1185">Reference proteome</keyword>
<evidence type="ECO:0000313" key="7">
    <source>
        <dbReference type="Proteomes" id="UP000435112"/>
    </source>
</evidence>
<comment type="caution">
    <text evidence="3">The sequence shown here is derived from an EMBL/GenBank/DDBJ whole genome shotgun (WGS) entry which is preliminary data.</text>
</comment>
<accession>A0A6A3J318</accession>
<keyword evidence="1" id="KW-0732">Signal</keyword>
<feature type="signal peptide" evidence="1">
    <location>
        <begin position="1"/>
        <end position="18"/>
    </location>
</feature>
<evidence type="ECO:0000313" key="3">
    <source>
        <dbReference type="EMBL" id="KAE8986835.1"/>
    </source>
</evidence>
<reference evidence="5 7" key="1">
    <citation type="submission" date="2018-09" db="EMBL/GenBank/DDBJ databases">
        <title>Genomic investigation of the strawberry pathogen Phytophthora fragariae indicates pathogenicity is determined by transcriptional variation in three key races.</title>
        <authorList>
            <person name="Adams T.M."/>
            <person name="Armitage A.D."/>
            <person name="Sobczyk M.K."/>
            <person name="Bates H.J."/>
            <person name="Dunwell J.M."/>
            <person name="Nellist C.F."/>
            <person name="Harrison R.J."/>
        </authorList>
    </citation>
    <scope>NUCLEOTIDE SEQUENCE [LARGE SCALE GENOMIC DNA]</scope>
    <source>
        <strain evidence="3 5">SCRP249</strain>
        <strain evidence="2 7">SCRP324</strain>
        <strain evidence="4 6">SCRP333</strain>
    </source>
</reference>
<dbReference type="Proteomes" id="UP000434957">
    <property type="component" value="Unassembled WGS sequence"/>
</dbReference>
<dbReference type="EMBL" id="QXFT01002604">
    <property type="protein sequence ID" value="KAE9295714.1"/>
    <property type="molecule type" value="Genomic_DNA"/>
</dbReference>
<feature type="chain" id="PRO_5036164489" evidence="1">
    <location>
        <begin position="19"/>
        <end position="58"/>
    </location>
</feature>
<dbReference type="Proteomes" id="UP000429607">
    <property type="component" value="Unassembled WGS sequence"/>
</dbReference>
<evidence type="ECO:0000313" key="6">
    <source>
        <dbReference type="Proteomes" id="UP000434957"/>
    </source>
</evidence>
<dbReference type="AlphaFoldDB" id="A0A6A3J318"/>
<organism evidence="3 5">
    <name type="scientific">Phytophthora rubi</name>
    <dbReference type="NCBI Taxonomy" id="129364"/>
    <lineage>
        <taxon>Eukaryota</taxon>
        <taxon>Sar</taxon>
        <taxon>Stramenopiles</taxon>
        <taxon>Oomycota</taxon>
        <taxon>Peronosporomycetes</taxon>
        <taxon>Peronosporales</taxon>
        <taxon>Peronosporaceae</taxon>
        <taxon>Phytophthora</taxon>
    </lineage>
</organism>
<dbReference type="Proteomes" id="UP000435112">
    <property type="component" value="Unassembled WGS sequence"/>
</dbReference>
<sequence>MAIHPPVLCFLTLRSSLSLKACHIFIFQFLTTTNTKLIPSLLVNQDPITCCGPGSRYP</sequence>
<protein>
    <submittedName>
        <fullName evidence="3">Uncharacterized protein</fullName>
    </submittedName>
</protein>
<proteinExistence type="predicted"/>
<dbReference type="OrthoDB" id="10290251at2759"/>
<dbReference type="EMBL" id="QXFU01002619">
    <property type="protein sequence ID" value="KAE8983539.1"/>
    <property type="molecule type" value="Genomic_DNA"/>
</dbReference>
<evidence type="ECO:0000313" key="4">
    <source>
        <dbReference type="EMBL" id="KAE9295714.1"/>
    </source>
</evidence>
<evidence type="ECO:0000313" key="2">
    <source>
        <dbReference type="EMBL" id="KAE8983539.1"/>
    </source>
</evidence>
<name>A0A6A3J318_9STRA</name>
<dbReference type="EMBL" id="QXFV01002508">
    <property type="protein sequence ID" value="KAE8986835.1"/>
    <property type="molecule type" value="Genomic_DNA"/>
</dbReference>
<evidence type="ECO:0000313" key="5">
    <source>
        <dbReference type="Proteomes" id="UP000429607"/>
    </source>
</evidence>
<evidence type="ECO:0000256" key="1">
    <source>
        <dbReference type="SAM" id="SignalP"/>
    </source>
</evidence>